<evidence type="ECO:0000259" key="1">
    <source>
        <dbReference type="Pfam" id="PF18765"/>
    </source>
</evidence>
<protein>
    <submittedName>
        <fullName evidence="2">Nucleotidyltransferase domain-containing protein</fullName>
    </submittedName>
</protein>
<dbReference type="AlphaFoldDB" id="A0A1H3FGP1"/>
<accession>A0A1H3FGP1</accession>
<sequence length="140" mass="15894">MRSMVRIDEDRIKEAVGSALMDMKEIAGVYLFGSALGLCRPDSDIDIGLVIKPLYGKPDKYYLDIALAAETRLDPIDGHPFQVVPLNITDCIFAFNVIRKGRLIHEPDHEAVTDFTEMISRRYGENYPRYIKYLKEIVGA</sequence>
<dbReference type="EMBL" id="FNPD01000005">
    <property type="protein sequence ID" value="SDX90110.1"/>
    <property type="molecule type" value="Genomic_DNA"/>
</dbReference>
<dbReference type="Pfam" id="PF18765">
    <property type="entry name" value="Polbeta"/>
    <property type="match status" value="1"/>
</dbReference>
<evidence type="ECO:0000313" key="3">
    <source>
        <dbReference type="Proteomes" id="UP000199266"/>
    </source>
</evidence>
<name>A0A1H3FGP1_9BACT</name>
<gene>
    <name evidence="2" type="ORF">SAMN03080603_01081</name>
</gene>
<proteinExistence type="predicted"/>
<dbReference type="SUPFAM" id="SSF81301">
    <property type="entry name" value="Nucleotidyltransferase"/>
    <property type="match status" value="1"/>
</dbReference>
<dbReference type="CDD" id="cd05403">
    <property type="entry name" value="NT_KNTase_like"/>
    <property type="match status" value="1"/>
</dbReference>
<reference evidence="3" key="1">
    <citation type="submission" date="2016-10" db="EMBL/GenBank/DDBJ databases">
        <authorList>
            <person name="Varghese N."/>
            <person name="Submissions S."/>
        </authorList>
    </citation>
    <scope>NUCLEOTIDE SEQUENCE [LARGE SCALE GENOMIC DNA]</scope>
    <source>
        <strain evidence="3">DSM 13490</strain>
    </source>
</reference>
<dbReference type="InterPro" id="IPR043519">
    <property type="entry name" value="NT_sf"/>
</dbReference>
<dbReference type="GO" id="GO:0016740">
    <property type="term" value="F:transferase activity"/>
    <property type="evidence" value="ECO:0007669"/>
    <property type="project" value="UniProtKB-KW"/>
</dbReference>
<organism evidence="2 3">
    <name type="scientific">Acetomicrobium thermoterrenum DSM 13490</name>
    <dbReference type="NCBI Taxonomy" id="1120987"/>
    <lineage>
        <taxon>Bacteria</taxon>
        <taxon>Thermotogati</taxon>
        <taxon>Synergistota</taxon>
        <taxon>Synergistia</taxon>
        <taxon>Synergistales</taxon>
        <taxon>Acetomicrobiaceae</taxon>
        <taxon>Acetomicrobium</taxon>
    </lineage>
</organism>
<evidence type="ECO:0000313" key="2">
    <source>
        <dbReference type="EMBL" id="SDX90110.1"/>
    </source>
</evidence>
<dbReference type="Gene3D" id="3.30.460.10">
    <property type="entry name" value="Beta Polymerase, domain 2"/>
    <property type="match status" value="1"/>
</dbReference>
<dbReference type="Proteomes" id="UP000199266">
    <property type="component" value="Unassembled WGS sequence"/>
</dbReference>
<keyword evidence="3" id="KW-1185">Reference proteome</keyword>
<keyword evidence="2" id="KW-0808">Transferase</keyword>
<dbReference type="InterPro" id="IPR041633">
    <property type="entry name" value="Polbeta"/>
</dbReference>
<feature type="domain" description="Polymerase beta nucleotidyltransferase" evidence="1">
    <location>
        <begin position="19"/>
        <end position="109"/>
    </location>
</feature>